<feature type="domain" description="BSD" evidence="8">
    <location>
        <begin position="229"/>
        <end position="273"/>
    </location>
</feature>
<gene>
    <name evidence="9" type="ORF">M0813_00882</name>
</gene>
<dbReference type="InterPro" id="IPR035925">
    <property type="entry name" value="BSD_dom_sf"/>
</dbReference>
<protein>
    <submittedName>
        <fullName evidence="9">Transcription initiation factor iih-related</fullName>
    </submittedName>
</protein>
<dbReference type="SUPFAM" id="SSF140383">
    <property type="entry name" value="BSD domain-like"/>
    <property type="match status" value="1"/>
</dbReference>
<dbReference type="Gene3D" id="2.30.29.30">
    <property type="entry name" value="Pleckstrin-homology domain (PH domain)/Phosphotyrosine-binding domain (PTB)"/>
    <property type="match status" value="1"/>
</dbReference>
<feature type="region of interest" description="Disordered" evidence="7">
    <location>
        <begin position="397"/>
        <end position="457"/>
    </location>
</feature>
<dbReference type="Proteomes" id="UP001150062">
    <property type="component" value="Unassembled WGS sequence"/>
</dbReference>
<keyword evidence="10" id="KW-1185">Reference proteome</keyword>
<accession>A0ABQ8XG17</accession>
<evidence type="ECO:0000313" key="10">
    <source>
        <dbReference type="Proteomes" id="UP001150062"/>
    </source>
</evidence>
<evidence type="ECO:0000256" key="4">
    <source>
        <dbReference type="ARBA" id="ARBA00023015"/>
    </source>
</evidence>
<dbReference type="Pfam" id="PF03909">
    <property type="entry name" value="BSD"/>
    <property type="match status" value="1"/>
</dbReference>
<evidence type="ECO:0000256" key="7">
    <source>
        <dbReference type="SAM" id="MobiDB-lite"/>
    </source>
</evidence>
<dbReference type="PROSITE" id="PS50858">
    <property type="entry name" value="BSD"/>
    <property type="match status" value="1"/>
</dbReference>
<evidence type="ECO:0000256" key="6">
    <source>
        <dbReference type="ARBA" id="ARBA00023242"/>
    </source>
</evidence>
<keyword evidence="5" id="KW-0804">Transcription</keyword>
<dbReference type="InterPro" id="IPR013876">
    <property type="entry name" value="TFIIH_BTF_p62_N"/>
</dbReference>
<evidence type="ECO:0000256" key="5">
    <source>
        <dbReference type="ARBA" id="ARBA00023163"/>
    </source>
</evidence>
<feature type="region of interest" description="Disordered" evidence="7">
    <location>
        <begin position="532"/>
        <end position="553"/>
    </location>
</feature>
<dbReference type="InterPro" id="IPR005607">
    <property type="entry name" value="BSD_dom"/>
</dbReference>
<keyword evidence="4" id="KW-0805">Transcription regulation</keyword>
<evidence type="ECO:0000313" key="9">
    <source>
        <dbReference type="EMBL" id="KAJ6231065.1"/>
    </source>
</evidence>
<dbReference type="InterPro" id="IPR011993">
    <property type="entry name" value="PH-like_dom_sf"/>
</dbReference>
<proteinExistence type="inferred from homology"/>
<dbReference type="EMBL" id="JAOAOG010000304">
    <property type="protein sequence ID" value="KAJ6231065.1"/>
    <property type="molecule type" value="Genomic_DNA"/>
</dbReference>
<comment type="caution">
    <text evidence="9">The sequence shown here is derived from an EMBL/GenBank/DDBJ whole genome shotgun (WGS) entry which is preliminary data.</text>
</comment>
<dbReference type="PANTHER" id="PTHR12856">
    <property type="entry name" value="TRANSCRIPTION INITIATION FACTOR IIH-RELATED"/>
    <property type="match status" value="1"/>
</dbReference>
<feature type="compositionally biased region" description="Low complexity" evidence="7">
    <location>
        <begin position="540"/>
        <end position="552"/>
    </location>
</feature>
<dbReference type="Pfam" id="PF08567">
    <property type="entry name" value="PH_TFIIH"/>
    <property type="match status" value="1"/>
</dbReference>
<dbReference type="SUPFAM" id="SSF50729">
    <property type="entry name" value="PH domain-like"/>
    <property type="match status" value="1"/>
</dbReference>
<dbReference type="InterPro" id="IPR027079">
    <property type="entry name" value="Tfb1/GTF2H1"/>
</dbReference>
<sequence length="754" mass="89516">MQTKSYSSQVRHNKKEGKLTFDTTRIFFKAIDERAPSKNIRIQDIKKHASTKKSAKKVVLRIVDKKGLAHDFFFFGESKLKERDRFHNSIERLLKLHQSRSNFEMLGNENEQDIEEMNRQSLSAGFVRLIPSSHTLQKNKVQEIIQDEKLRKKNEQKRALLNRKWYVLSNDQDTQELYTELVLKQKLVSDRDFWLSLPRLRDLEMSKTSQQQKGMSSSLVTHITPSNDTTTEVKFELTRSMVRQIFLEKPHIKRSYEHNVPDKMDELTFWTRYCDWFYFPTRRSKYDHLFAKTDVTSSNSLTKLESNKSYNSENWGIIDLDTDISRNKEEKYPQGYGQFPNLVLRTTSNLHNKEIVGLVNEHSNFVIKTSYKIPIGEITPKDEEKIQNKLNQILDQKKQKEMQLREKKENEKQTREENEKQIGKENNYEIQKEIEMGTNKEKETETEREKGKEQEREGGIGINKKNKINKQRVEKFKKRMIENLKNPQLIPDTSEPIQYLEIFDHNKYFRGFTKKNNDGDGDIVDTIRKRGEFENDQQSNDNDNNNNNNNNNTMEIENISKKQRKNEIFFERNKKIAASISHFDKNSLNDEFEDSLQCSTKVMYEFVDKTLLNKTSQQIVRGRKQRRSSDMDDNSIPPEFISQLFQYQNRINELLRHFWGSFPITSLKRAKKIKRVFKTLDNEHKRLKEWRDGFTDRESRKLRDFILPLFAQLSKAISKFQDVQKNLNHFQNKNSNVSKNRIARNPIKSNTNKN</sequence>
<evidence type="ECO:0000256" key="1">
    <source>
        <dbReference type="ARBA" id="ARBA00004123"/>
    </source>
</evidence>
<name>A0ABQ8XG17_9EUKA</name>
<organism evidence="9 10">
    <name type="scientific">Anaeramoeba flamelloides</name>
    <dbReference type="NCBI Taxonomy" id="1746091"/>
    <lineage>
        <taxon>Eukaryota</taxon>
        <taxon>Metamonada</taxon>
        <taxon>Anaeramoebidae</taxon>
        <taxon>Anaeramoeba</taxon>
    </lineage>
</organism>
<comment type="subcellular location">
    <subcellularLocation>
        <location evidence="1">Nucleus</location>
    </subcellularLocation>
</comment>
<evidence type="ECO:0000259" key="8">
    <source>
        <dbReference type="PROSITE" id="PS50858"/>
    </source>
</evidence>
<dbReference type="CDD" id="cd13229">
    <property type="entry name" value="PH_TFIIH"/>
    <property type="match status" value="1"/>
</dbReference>
<evidence type="ECO:0000256" key="2">
    <source>
        <dbReference type="ARBA" id="ARBA00009448"/>
    </source>
</evidence>
<evidence type="ECO:0000256" key="3">
    <source>
        <dbReference type="ARBA" id="ARBA00022737"/>
    </source>
</evidence>
<comment type="similarity">
    <text evidence="2">Belongs to the TFB1 family.</text>
</comment>
<keyword evidence="3" id="KW-0677">Repeat</keyword>
<reference evidence="9" key="1">
    <citation type="submission" date="2022-08" db="EMBL/GenBank/DDBJ databases">
        <title>Novel sulfate-reducing endosymbionts in the free-living metamonad Anaeramoeba.</title>
        <authorList>
            <person name="Jerlstrom-Hultqvist J."/>
            <person name="Cepicka I."/>
            <person name="Gallot-Lavallee L."/>
            <person name="Salas-Leiva D."/>
            <person name="Curtis B.A."/>
            <person name="Zahonova K."/>
            <person name="Pipaliya S."/>
            <person name="Dacks J."/>
            <person name="Roger A.J."/>
        </authorList>
    </citation>
    <scope>NUCLEOTIDE SEQUENCE</scope>
    <source>
        <strain evidence="9">Schooner1</strain>
    </source>
</reference>
<keyword evidence="6" id="KW-0539">Nucleus</keyword>
<feature type="region of interest" description="Disordered" evidence="7">
    <location>
        <begin position="734"/>
        <end position="754"/>
    </location>
</feature>